<dbReference type="SUPFAM" id="SSF56349">
    <property type="entry name" value="DNA breaking-rejoining enzymes"/>
    <property type="match status" value="1"/>
</dbReference>
<keyword evidence="3" id="KW-1185">Reference proteome</keyword>
<gene>
    <name evidence="2" type="ORF">PCOR1329_LOCUS43583</name>
</gene>
<feature type="region of interest" description="Disordered" evidence="1">
    <location>
        <begin position="1802"/>
        <end position="1842"/>
    </location>
</feature>
<dbReference type="Proteomes" id="UP001189429">
    <property type="component" value="Unassembled WGS sequence"/>
</dbReference>
<dbReference type="InterPro" id="IPR011010">
    <property type="entry name" value="DNA_brk_join_enz"/>
</dbReference>
<feature type="compositionally biased region" description="Basic and acidic residues" evidence="1">
    <location>
        <begin position="1802"/>
        <end position="1834"/>
    </location>
</feature>
<evidence type="ECO:0000313" key="3">
    <source>
        <dbReference type="Proteomes" id="UP001189429"/>
    </source>
</evidence>
<protein>
    <recommendedName>
        <fullName evidence="4">Calmodulin</fullName>
    </recommendedName>
</protein>
<evidence type="ECO:0008006" key="4">
    <source>
        <dbReference type="Google" id="ProtNLM"/>
    </source>
</evidence>
<evidence type="ECO:0000256" key="1">
    <source>
        <dbReference type="SAM" id="MobiDB-lite"/>
    </source>
</evidence>
<reference evidence="2" key="1">
    <citation type="submission" date="2023-10" db="EMBL/GenBank/DDBJ databases">
        <authorList>
            <person name="Chen Y."/>
            <person name="Shah S."/>
            <person name="Dougan E. K."/>
            <person name="Thang M."/>
            <person name="Chan C."/>
        </authorList>
    </citation>
    <scope>NUCLEOTIDE SEQUENCE [LARGE SCALE GENOMIC DNA]</scope>
</reference>
<comment type="caution">
    <text evidence="2">The sequence shown here is derived from an EMBL/GenBank/DDBJ whole genome shotgun (WGS) entry which is preliminary data.</text>
</comment>
<dbReference type="InterPro" id="IPR029063">
    <property type="entry name" value="SAM-dependent_MTases_sf"/>
</dbReference>
<evidence type="ECO:0000313" key="2">
    <source>
        <dbReference type="EMBL" id="CAK0851428.1"/>
    </source>
</evidence>
<organism evidence="2 3">
    <name type="scientific">Prorocentrum cordatum</name>
    <dbReference type="NCBI Taxonomy" id="2364126"/>
    <lineage>
        <taxon>Eukaryota</taxon>
        <taxon>Sar</taxon>
        <taxon>Alveolata</taxon>
        <taxon>Dinophyceae</taxon>
        <taxon>Prorocentrales</taxon>
        <taxon>Prorocentraceae</taxon>
        <taxon>Prorocentrum</taxon>
    </lineage>
</organism>
<dbReference type="Gene3D" id="3.40.50.150">
    <property type="entry name" value="Vaccinia Virus protein VP39"/>
    <property type="match status" value="1"/>
</dbReference>
<sequence>MQRVDPAVKLAMFAQLHPGTLGRLAGQAPPFETSGTKARARDLPPLPLPPLEEVARWTQVAKGSRRRLTPTARAVTAEETAMRHIRSQAAEFAQQPFETMAIASLADAVATSSVDYSGRPMMRAPPCALAELAPGLPKKKHTATLSVIAFVDDEAARWLADPMPGLKAEADFPDPPHDGAGQRRLAVRVGALAMHLVDLGIFTVLPAEELVHVRGEPIPNMVPGNAPIEPLVGEAATLAGSTSWVSLHIPEGTLLLWSGDDQKGSFFVRRGPRAWHRYTAAGRPLAGSLSGRQEPKVHLASAVIAMGWSLAAPVHQRIHVRLRRLPPPLGAGLPPQAERRKDAPRRVAAAAQEGDSARWQVYIDDIDAREIVEEVRARRLIGSLAKMQIRARASYDRAGVAYSAEKAHCRHLRVERMGADVDGESGRPAAPLAKSLEAIALCLASFRLEAVPRRLAMTILGRFVKLCEFQRPLVSLLSEVCGLTSQRGNARFSAAMLEELLAATMPMAATSLRAKIEGMATVSDASEFGGGWRASAGLRAEPEASLSSAPTLDEQMHLGARLLQLAAVLLVGLFDGIGGLAAAFSRLPARATGCVTAETDAEARRVVRLRWPGAIDWGDATRAAAAVVNELRDAYCDEVDLCAAAAGSPCQDLAKLKASGAGLRGAMSGLFYEVPRLLEPIRAAFGHKLKWLHWMSWEPHVAAPLTGVARDGFCEVDVRAPRGPLCELAWQDEGARWLGAPGLFPTLVRSRPLDAQEVVHFGWRRPSRDAIGRHESEPGLPDTLASRRLVLHYLARAEKGGTDVRLDCGLLYRPRGWPRSSLDPFARRWRAVLSTARPAAKSANVNVRELQAAAAALRWRARKTRRHCSRWPHLVDSQVVAAIVTKGRGSSRRLQPALARWAAAAVAADMYPVVGYVASEDISADEPSRRLRRGLRLRAGALRAQSLVLLRVGAATRHRHSPAVGRLLEHYGVAGDGVEALGQEGQDADALVSGYLEVLWASGAGIAAPNNAAAGSVDVACLLMVAFEGLLRGGDVAFRGQCAAHRIAASKGSAGRDAAEAVVIRAPITFQLLRLVTHDLDDGDRPSARSPHQLRAALAALVEGLGLQCPFSWHSCGASECSPQTKSMELTMVRGRWASSLTARIYVEDALTDLALVQRGDAQATLIRQGLQSLRVLSELRACPLPETPHGQGSVGLWDATAPLWGSWAIAGRRGGPSLSAWPSCFGVGTGTLRSQVSAESWTGRRRPHRASAADLLKLRGPRGFRAEARRARMDPAGLLLREATRGFAAGAAAWGAAWGAQCPSCPACPSCTCSCEPRLARPGGSVSEVQRPEPLGASLAWLVSLAVVAAAGCAFGRWSSAAQSPAPALPSAAAGLAPAAQEAPASAAQLAAAQEMAMAAVHPVAALGLQEGDFILVEYAGYPNVFHERLVVLAPDGSSLTCTLTPDDDSYEEDLFSAAEVRRWLPCDGGRMGAYPPAAAGMHVHGFRGVPSPVRVAQVLAAAAARLGIQLGAGDAVTPNLIGGGGGARPRPGAVGAAAAAGGLVAAPAAGGGMPPAGVLVAGPPAAAAPAGGAPAVAAGVAGLAAVLGAAPAAPAAGAPVAVGPPPPLVAAPAAAPIAAAAAAGGGALAAPALADARIQPVTYDLQGQRHADFRTAVMGMSEGAFPDWPVRCPRTALWVLKFMEAHGGTPTGRHSRWLSETRLQGHEPGVDEHERACRTLERMVIYDQLNVANLASGEMLARTVQLQEERYRDRVAPAVDSGSLDAHVLLGTDQLRGNVCVAPLLQDHIKDELTKMNAYRKEQRKAREERDLARKNKKGTKGDKGSGKDDNPHAVLNQTRASGISSPCRTWAAGTRVPVLGAAAVDAIGFLMTLSGQRASLAHIQSAFACLKPIVEDEGFPEGALSDILSGSPLYASGGPRRPYSRDLISWPDAGDDPVPLTRVVAGPDAQWLRDWSTKMLRGREEADALLQQVCPRGPYVDPHLAFSPATFADFLAEMLQRKMICFEAEDPSIKPIGVFCVAKKSNRLRLIFDTRTANAYFTDPPATALPSAAAFAGLEAPGGRVVVAAGDIDNAFYRMLMPEGLCRYFRLPPIDRLCESEGREVSVDHSQLNFVSASPGTLDPYEIPEDPDTELHSEDPLILDLGKKLKEFDEARGRRAALAGRLMAERPPLGRLSALETLAVRSSTEEQYRRVLTEFTAFCSANHLDWKDFDQLDSVATRFLNRQFELGAPASQGSLLLASLAHFLPGLQGSWKAQLPRATRSSVAWARRVPSMTRVPLPYFAAAALAGLLAISGRRRMALWILLSFSCYLRPFEAQGLRGGSLVRPAAQAAASAASWVLLLHPTSGGRPGKTGLYNESVVIDLDRHLWPLPAGLRGAVGLDQSLWDFTLPALRERFREFADLLQLQALNPTLYALRHGGASWDLLEGRRTLEQTQRHGRWASPGSMKRYAKEAYLQDAMTKVPDWVFGFGRFVHANLLEIVELGPALPQRPRLWQQLPAPVQALIAAALP</sequence>
<accession>A0ABN9TYN3</accession>
<dbReference type="SUPFAM" id="SSF53335">
    <property type="entry name" value="S-adenosyl-L-methionine-dependent methyltransferases"/>
    <property type="match status" value="1"/>
</dbReference>
<proteinExistence type="predicted"/>
<dbReference type="EMBL" id="CAUYUJ010015237">
    <property type="protein sequence ID" value="CAK0851428.1"/>
    <property type="molecule type" value="Genomic_DNA"/>
</dbReference>
<name>A0ABN9TYN3_9DINO</name>